<feature type="domain" description="Ketoreductase" evidence="4">
    <location>
        <begin position="6"/>
        <end position="181"/>
    </location>
</feature>
<dbReference type="OrthoDB" id="9810734at2"/>
<evidence type="ECO:0000313" key="6">
    <source>
        <dbReference type="Proteomes" id="UP000198984"/>
    </source>
</evidence>
<dbReference type="InterPro" id="IPR002347">
    <property type="entry name" value="SDR_fam"/>
</dbReference>
<dbReference type="PANTHER" id="PTHR44196:SF1">
    <property type="entry name" value="DEHYDROGENASE_REDUCTASE SDR FAMILY MEMBER 7B"/>
    <property type="match status" value="1"/>
</dbReference>
<dbReference type="InterPro" id="IPR036291">
    <property type="entry name" value="NAD(P)-bd_dom_sf"/>
</dbReference>
<evidence type="ECO:0000313" key="5">
    <source>
        <dbReference type="EMBL" id="SEM04852.1"/>
    </source>
</evidence>
<name>A0A1H7V6K3_9BACT</name>
<dbReference type="PROSITE" id="PS00061">
    <property type="entry name" value="ADH_SHORT"/>
    <property type="match status" value="1"/>
</dbReference>
<comment type="similarity">
    <text evidence="1 3">Belongs to the short-chain dehydrogenases/reductases (SDR) family.</text>
</comment>
<dbReference type="SMART" id="SM00822">
    <property type="entry name" value="PKS_KR"/>
    <property type="match status" value="1"/>
</dbReference>
<dbReference type="PANTHER" id="PTHR44196">
    <property type="entry name" value="DEHYDROGENASE/REDUCTASE SDR FAMILY MEMBER 7B"/>
    <property type="match status" value="1"/>
</dbReference>
<protein>
    <submittedName>
        <fullName evidence="5">Uncharacterized oxidoreductase</fullName>
    </submittedName>
</protein>
<gene>
    <name evidence="5" type="ORF">SAMN04488505_103234</name>
</gene>
<proteinExistence type="inferred from homology"/>
<sequence length="248" mass="26279">MKTSNNTILITGGSAGIGLATAKAFLEKGNEVIITGRDAKRLEQAATQLPGVHTLVSDVSSEAAVDELVNTIRTKFPKLNVLINNAGYAAYHTLAVGEESWKEAEKEIYTNYISVVRLTEKLLPILHQQPAAAVVNVSSITAYAPGLRIPTYSASKAALNSYSKILRLSLQDTNIKVFELMPPLVNTDFSAVIGGAANGIPPGEVAADLLNSMEQDVYSIHTGKTAAIYDLLKESPTAALNALNGVTA</sequence>
<dbReference type="AlphaFoldDB" id="A0A1H7V6K3"/>
<dbReference type="InterPro" id="IPR057326">
    <property type="entry name" value="KR_dom"/>
</dbReference>
<dbReference type="STRING" id="573321.SAMN04488505_103234"/>
<dbReference type="PRINTS" id="PR00081">
    <property type="entry name" value="GDHRDH"/>
</dbReference>
<keyword evidence="6" id="KW-1185">Reference proteome</keyword>
<evidence type="ECO:0000259" key="4">
    <source>
        <dbReference type="SMART" id="SM00822"/>
    </source>
</evidence>
<evidence type="ECO:0000256" key="2">
    <source>
        <dbReference type="ARBA" id="ARBA00023002"/>
    </source>
</evidence>
<dbReference type="InterPro" id="IPR020904">
    <property type="entry name" value="Sc_DH/Rdtase_CS"/>
</dbReference>
<dbReference type="Pfam" id="PF00106">
    <property type="entry name" value="adh_short"/>
    <property type="match status" value="1"/>
</dbReference>
<dbReference type="Gene3D" id="3.40.50.720">
    <property type="entry name" value="NAD(P)-binding Rossmann-like Domain"/>
    <property type="match status" value="1"/>
</dbReference>
<dbReference type="PRINTS" id="PR00080">
    <property type="entry name" value="SDRFAMILY"/>
</dbReference>
<evidence type="ECO:0000256" key="1">
    <source>
        <dbReference type="ARBA" id="ARBA00006484"/>
    </source>
</evidence>
<dbReference type="SUPFAM" id="SSF51735">
    <property type="entry name" value="NAD(P)-binding Rossmann-fold domains"/>
    <property type="match status" value="1"/>
</dbReference>
<keyword evidence="2" id="KW-0560">Oxidoreductase</keyword>
<dbReference type="GO" id="GO:0016020">
    <property type="term" value="C:membrane"/>
    <property type="evidence" value="ECO:0007669"/>
    <property type="project" value="TreeGrafter"/>
</dbReference>
<dbReference type="Proteomes" id="UP000198984">
    <property type="component" value="Unassembled WGS sequence"/>
</dbReference>
<dbReference type="EMBL" id="FOBB01000003">
    <property type="protein sequence ID" value="SEM04852.1"/>
    <property type="molecule type" value="Genomic_DNA"/>
</dbReference>
<reference evidence="5 6" key="1">
    <citation type="submission" date="2016-10" db="EMBL/GenBank/DDBJ databases">
        <authorList>
            <person name="de Groot N.N."/>
        </authorList>
    </citation>
    <scope>NUCLEOTIDE SEQUENCE [LARGE SCALE GENOMIC DNA]</scope>
    <source>
        <strain evidence="5 6">DSM 21039</strain>
    </source>
</reference>
<dbReference type="RefSeq" id="WP_089912652.1">
    <property type="nucleotide sequence ID" value="NZ_FOBB01000003.1"/>
</dbReference>
<accession>A0A1H7V6K3</accession>
<evidence type="ECO:0000256" key="3">
    <source>
        <dbReference type="RuleBase" id="RU000363"/>
    </source>
</evidence>
<dbReference type="GO" id="GO:0016491">
    <property type="term" value="F:oxidoreductase activity"/>
    <property type="evidence" value="ECO:0007669"/>
    <property type="project" value="UniProtKB-KW"/>
</dbReference>
<organism evidence="5 6">
    <name type="scientific">Chitinophaga rupis</name>
    <dbReference type="NCBI Taxonomy" id="573321"/>
    <lineage>
        <taxon>Bacteria</taxon>
        <taxon>Pseudomonadati</taxon>
        <taxon>Bacteroidota</taxon>
        <taxon>Chitinophagia</taxon>
        <taxon>Chitinophagales</taxon>
        <taxon>Chitinophagaceae</taxon>
        <taxon>Chitinophaga</taxon>
    </lineage>
</organism>